<dbReference type="HOGENOM" id="CLU_099028_0_0_5"/>
<name>A0A0A0HHV6_9RHOB</name>
<sequence length="267" mass="29222">MTPSIAPLRNVAALIGLVERVQTRAFGLPGMATFYGPSGWGKTTAVTVAANEYQAHVVQVKDCWTPTYLAQAILREIGLPPQRGVAAMVDAIGAQLARSDRPLIIDDAQYLLRKRMVELARDIYESSQAPVILVGEEKLPQDLTRWENIHNRQLAWEPALACNLSDAEKLAPIYAAGVDVASDLLAAIVAASGGSIRRVSTNLARAKELAMGRGRRLADLELWGNRVFDTGQPPAVRRVDDFRPVARPEKREDTVVPLTKVAKEPRE</sequence>
<dbReference type="AlphaFoldDB" id="A0A0A0HHV6"/>
<evidence type="ECO:0000259" key="1">
    <source>
        <dbReference type="Pfam" id="PF13401"/>
    </source>
</evidence>
<dbReference type="RefSeq" id="WP_037268637.1">
    <property type="nucleotide sequence ID" value="NZ_KN293975.1"/>
</dbReference>
<evidence type="ECO:0000313" key="2">
    <source>
        <dbReference type="EMBL" id="KGM86730.1"/>
    </source>
</evidence>
<evidence type="ECO:0000313" key="3">
    <source>
        <dbReference type="Proteomes" id="UP000030021"/>
    </source>
</evidence>
<dbReference type="GO" id="GO:0016887">
    <property type="term" value="F:ATP hydrolysis activity"/>
    <property type="evidence" value="ECO:0007669"/>
    <property type="project" value="InterPro"/>
</dbReference>
<accession>A0A0A0HHV6</accession>
<dbReference type="OrthoDB" id="9797061at2"/>
<dbReference type="PATRIC" id="fig|1288298.3.peg.3035"/>
<dbReference type="Pfam" id="PF13401">
    <property type="entry name" value="AAA_22"/>
    <property type="match status" value="1"/>
</dbReference>
<comment type="caution">
    <text evidence="2">The sequence shown here is derived from an EMBL/GenBank/DDBJ whole genome shotgun (WGS) entry which is preliminary data.</text>
</comment>
<proteinExistence type="predicted"/>
<feature type="domain" description="ORC1/DEAH AAA+ ATPase" evidence="1">
    <location>
        <begin position="30"/>
        <end position="140"/>
    </location>
</feature>
<protein>
    <submittedName>
        <fullName evidence="2">AAA domain protein</fullName>
    </submittedName>
</protein>
<dbReference type="InterPro" id="IPR027417">
    <property type="entry name" value="P-loop_NTPase"/>
</dbReference>
<dbReference type="SUPFAM" id="SSF52540">
    <property type="entry name" value="P-loop containing nucleoside triphosphate hydrolases"/>
    <property type="match status" value="1"/>
</dbReference>
<dbReference type="eggNOG" id="COG2842">
    <property type="taxonomic scope" value="Bacteria"/>
</dbReference>
<reference evidence="2 3" key="1">
    <citation type="submission" date="2013-01" db="EMBL/GenBank/DDBJ databases">
        <authorList>
            <person name="Fiebig A."/>
            <person name="Goeker M."/>
            <person name="Klenk H.-P.P."/>
        </authorList>
    </citation>
    <scope>NUCLEOTIDE SEQUENCE [LARGE SCALE GENOMIC DNA]</scope>
    <source>
        <strain evidence="2 3">DSM 17069</strain>
    </source>
</reference>
<organism evidence="2 3">
    <name type="scientific">Roseovarius mucosus DSM 17069</name>
    <dbReference type="NCBI Taxonomy" id="1288298"/>
    <lineage>
        <taxon>Bacteria</taxon>
        <taxon>Pseudomonadati</taxon>
        <taxon>Pseudomonadota</taxon>
        <taxon>Alphaproteobacteria</taxon>
        <taxon>Rhodobacterales</taxon>
        <taxon>Roseobacteraceae</taxon>
        <taxon>Roseovarius</taxon>
    </lineage>
</organism>
<gene>
    <name evidence="2" type="ORF">rosmuc_03023</name>
</gene>
<dbReference type="Gene3D" id="3.40.50.300">
    <property type="entry name" value="P-loop containing nucleotide triphosphate hydrolases"/>
    <property type="match status" value="1"/>
</dbReference>
<dbReference type="Proteomes" id="UP000030021">
    <property type="component" value="Unassembled WGS sequence"/>
</dbReference>
<dbReference type="EMBL" id="AONH01000016">
    <property type="protein sequence ID" value="KGM86730.1"/>
    <property type="molecule type" value="Genomic_DNA"/>
</dbReference>
<dbReference type="InterPro" id="IPR049945">
    <property type="entry name" value="AAA_22"/>
</dbReference>
<dbReference type="STRING" id="215743.ROSMUCSMR3_03575"/>